<feature type="compositionally biased region" description="Polar residues" evidence="1">
    <location>
        <begin position="196"/>
        <end position="206"/>
    </location>
</feature>
<protein>
    <submittedName>
        <fullName evidence="2">Uncharacterized protein</fullName>
    </submittedName>
</protein>
<feature type="region of interest" description="Disordered" evidence="1">
    <location>
        <begin position="40"/>
        <end position="61"/>
    </location>
</feature>
<reference evidence="2" key="1">
    <citation type="journal article" date="2020" name="Stud. Mycol.">
        <title>101 Dothideomycetes genomes: a test case for predicting lifestyles and emergence of pathogens.</title>
        <authorList>
            <person name="Haridas S."/>
            <person name="Albert R."/>
            <person name="Binder M."/>
            <person name="Bloem J."/>
            <person name="Labutti K."/>
            <person name="Salamov A."/>
            <person name="Andreopoulos B."/>
            <person name="Baker S."/>
            <person name="Barry K."/>
            <person name="Bills G."/>
            <person name="Bluhm B."/>
            <person name="Cannon C."/>
            <person name="Castanera R."/>
            <person name="Culley D."/>
            <person name="Daum C."/>
            <person name="Ezra D."/>
            <person name="Gonzalez J."/>
            <person name="Henrissat B."/>
            <person name="Kuo A."/>
            <person name="Liang C."/>
            <person name="Lipzen A."/>
            <person name="Lutzoni F."/>
            <person name="Magnuson J."/>
            <person name="Mondo S."/>
            <person name="Nolan M."/>
            <person name="Ohm R."/>
            <person name="Pangilinan J."/>
            <person name="Park H.-J."/>
            <person name="Ramirez L."/>
            <person name="Alfaro M."/>
            <person name="Sun H."/>
            <person name="Tritt A."/>
            <person name="Yoshinaga Y."/>
            <person name="Zwiers L.-H."/>
            <person name="Turgeon B."/>
            <person name="Goodwin S."/>
            <person name="Spatafora J."/>
            <person name="Crous P."/>
            <person name="Grigoriev I."/>
        </authorList>
    </citation>
    <scope>NUCLEOTIDE SEQUENCE</scope>
    <source>
        <strain evidence="2">CBS 107.79</strain>
    </source>
</reference>
<dbReference type="OrthoDB" id="5406221at2759"/>
<organism evidence="2 3">
    <name type="scientific">Bimuria novae-zelandiae CBS 107.79</name>
    <dbReference type="NCBI Taxonomy" id="1447943"/>
    <lineage>
        <taxon>Eukaryota</taxon>
        <taxon>Fungi</taxon>
        <taxon>Dikarya</taxon>
        <taxon>Ascomycota</taxon>
        <taxon>Pezizomycotina</taxon>
        <taxon>Dothideomycetes</taxon>
        <taxon>Pleosporomycetidae</taxon>
        <taxon>Pleosporales</taxon>
        <taxon>Massarineae</taxon>
        <taxon>Didymosphaeriaceae</taxon>
        <taxon>Bimuria</taxon>
    </lineage>
</organism>
<accession>A0A6A5V0U8</accession>
<gene>
    <name evidence="2" type="ORF">BU23DRAFT_200528</name>
</gene>
<proteinExistence type="predicted"/>
<evidence type="ECO:0000256" key="1">
    <source>
        <dbReference type="SAM" id="MobiDB-lite"/>
    </source>
</evidence>
<feature type="region of interest" description="Disordered" evidence="1">
    <location>
        <begin position="177"/>
        <end position="241"/>
    </location>
</feature>
<dbReference type="EMBL" id="ML976697">
    <property type="protein sequence ID" value="KAF1970871.1"/>
    <property type="molecule type" value="Genomic_DNA"/>
</dbReference>
<feature type="compositionally biased region" description="Polar residues" evidence="1">
    <location>
        <begin position="219"/>
        <end position="233"/>
    </location>
</feature>
<keyword evidence="3" id="KW-1185">Reference proteome</keyword>
<dbReference type="AlphaFoldDB" id="A0A6A5V0U8"/>
<sequence length="241" mass="27323">MECQTCSKIFPSTGNLHEHVEFFQYLVRELLKCLAHANPRGEEDTGGSNNDSNIDDDSDKDLAGDLEMAHDDLDDDDWQCPLPACERLAKFVTLKELQRHYATHISCHEVCLTCDRVFDRASTYLHHTCKKGQGNPGESVLRRRKALRQKIDKALNKARILKFREVQKLSTGDLDTNLHRKRRKTGRDDISEDQTDSANGLVNYTANGMPPNAALLPNRLTTDRSGNYDTRGSSLERRIIP</sequence>
<evidence type="ECO:0000313" key="2">
    <source>
        <dbReference type="EMBL" id="KAF1970871.1"/>
    </source>
</evidence>
<name>A0A6A5V0U8_9PLEO</name>
<dbReference type="Proteomes" id="UP000800036">
    <property type="component" value="Unassembled WGS sequence"/>
</dbReference>
<evidence type="ECO:0000313" key="3">
    <source>
        <dbReference type="Proteomes" id="UP000800036"/>
    </source>
</evidence>